<feature type="transmembrane region" description="Helical" evidence="6">
    <location>
        <begin position="101"/>
        <end position="120"/>
    </location>
</feature>
<dbReference type="AlphaFoldDB" id="A0A382ET06"/>
<dbReference type="PANTHER" id="PTHR42893">
    <property type="entry name" value="PROTEIN DETOXIFICATION 44, CHLOROPLASTIC-RELATED"/>
    <property type="match status" value="1"/>
</dbReference>
<dbReference type="GO" id="GO:0042910">
    <property type="term" value="F:xenobiotic transmembrane transporter activity"/>
    <property type="evidence" value="ECO:0007669"/>
    <property type="project" value="InterPro"/>
</dbReference>
<evidence type="ECO:0000256" key="4">
    <source>
        <dbReference type="ARBA" id="ARBA00022989"/>
    </source>
</evidence>
<evidence type="ECO:0000256" key="1">
    <source>
        <dbReference type="ARBA" id="ARBA00004141"/>
    </source>
</evidence>
<dbReference type="InterPro" id="IPR002528">
    <property type="entry name" value="MATE_fam"/>
</dbReference>
<keyword evidence="3 6" id="KW-0812">Transmembrane</keyword>
<proteinExistence type="inferred from homology"/>
<dbReference type="GO" id="GO:0005886">
    <property type="term" value="C:plasma membrane"/>
    <property type="evidence" value="ECO:0007669"/>
    <property type="project" value="TreeGrafter"/>
</dbReference>
<sequence>GFAHAAETLVGQAIGENNRKKLRKCVFQTTKLAFFVALGYICIFYLFGGLLINLITDLPAVQKESNKYLVWVIIAPIVSVWAFQLDGIFIGATRAKDMRNAMFLSFAAYLICLFFLVPAFGNHGLWLAFTIFMSFRGATLLARYPQLEQQLTSSPPQ</sequence>
<comment type="subcellular location">
    <subcellularLocation>
        <location evidence="1">Membrane</location>
        <topology evidence="1">Multi-pass membrane protein</topology>
    </subcellularLocation>
</comment>
<feature type="non-terminal residue" evidence="7">
    <location>
        <position position="1"/>
    </location>
</feature>
<feature type="transmembrane region" description="Helical" evidence="6">
    <location>
        <begin position="32"/>
        <end position="56"/>
    </location>
</feature>
<evidence type="ECO:0000256" key="3">
    <source>
        <dbReference type="ARBA" id="ARBA00022692"/>
    </source>
</evidence>
<protein>
    <recommendedName>
        <fullName evidence="8">Polysaccharide biosynthesis protein C-terminal domain-containing protein</fullName>
    </recommendedName>
</protein>
<dbReference type="InterPro" id="IPR044644">
    <property type="entry name" value="DinF-like"/>
</dbReference>
<dbReference type="PANTHER" id="PTHR42893:SF46">
    <property type="entry name" value="PROTEIN DETOXIFICATION 44, CHLOROPLASTIC"/>
    <property type="match status" value="1"/>
</dbReference>
<name>A0A382ET06_9ZZZZ</name>
<gene>
    <name evidence="7" type="ORF">METZ01_LOCUS206138</name>
</gene>
<evidence type="ECO:0000313" key="7">
    <source>
        <dbReference type="EMBL" id="SVB53284.1"/>
    </source>
</evidence>
<feature type="transmembrane region" description="Helical" evidence="6">
    <location>
        <begin position="68"/>
        <end position="89"/>
    </location>
</feature>
<dbReference type="Pfam" id="PF01554">
    <property type="entry name" value="MatE"/>
    <property type="match status" value="1"/>
</dbReference>
<organism evidence="7">
    <name type="scientific">marine metagenome</name>
    <dbReference type="NCBI Taxonomy" id="408172"/>
    <lineage>
        <taxon>unclassified sequences</taxon>
        <taxon>metagenomes</taxon>
        <taxon>ecological metagenomes</taxon>
    </lineage>
</organism>
<evidence type="ECO:0008006" key="8">
    <source>
        <dbReference type="Google" id="ProtNLM"/>
    </source>
</evidence>
<accession>A0A382ET06</accession>
<evidence type="ECO:0000256" key="5">
    <source>
        <dbReference type="ARBA" id="ARBA00023136"/>
    </source>
</evidence>
<keyword evidence="5 6" id="KW-0472">Membrane</keyword>
<dbReference type="GO" id="GO:0015297">
    <property type="term" value="F:antiporter activity"/>
    <property type="evidence" value="ECO:0007669"/>
    <property type="project" value="InterPro"/>
</dbReference>
<evidence type="ECO:0000256" key="2">
    <source>
        <dbReference type="ARBA" id="ARBA00010199"/>
    </source>
</evidence>
<dbReference type="EMBL" id="UINC01045931">
    <property type="protein sequence ID" value="SVB53284.1"/>
    <property type="molecule type" value="Genomic_DNA"/>
</dbReference>
<keyword evidence="4 6" id="KW-1133">Transmembrane helix</keyword>
<comment type="similarity">
    <text evidence="2">Belongs to the multi antimicrobial extrusion (MATE) (TC 2.A.66.1) family.</text>
</comment>
<evidence type="ECO:0000256" key="6">
    <source>
        <dbReference type="SAM" id="Phobius"/>
    </source>
</evidence>
<reference evidence="7" key="1">
    <citation type="submission" date="2018-05" db="EMBL/GenBank/DDBJ databases">
        <authorList>
            <person name="Lanie J.A."/>
            <person name="Ng W.-L."/>
            <person name="Kazmierczak K.M."/>
            <person name="Andrzejewski T.M."/>
            <person name="Davidsen T.M."/>
            <person name="Wayne K.J."/>
            <person name="Tettelin H."/>
            <person name="Glass J.I."/>
            <person name="Rusch D."/>
            <person name="Podicherti R."/>
            <person name="Tsui H.-C.T."/>
            <person name="Winkler M.E."/>
        </authorList>
    </citation>
    <scope>NUCLEOTIDE SEQUENCE</scope>
</reference>